<feature type="region of interest" description="Disordered" evidence="8">
    <location>
        <begin position="579"/>
        <end position="599"/>
    </location>
</feature>
<feature type="compositionally biased region" description="Basic and acidic residues" evidence="8">
    <location>
        <begin position="266"/>
        <end position="276"/>
    </location>
</feature>
<feature type="region of interest" description="Disordered" evidence="8">
    <location>
        <begin position="266"/>
        <end position="310"/>
    </location>
</feature>
<keyword evidence="3" id="KW-1003">Cell membrane</keyword>
<comment type="caution">
    <text evidence="11">The sequence shown here is derived from an EMBL/GenBank/DDBJ whole genome shotgun (WGS) entry which is preliminary data.</text>
</comment>
<evidence type="ECO:0000256" key="6">
    <source>
        <dbReference type="ARBA" id="ARBA00023180"/>
    </source>
</evidence>
<dbReference type="Pfam" id="PF17111">
    <property type="entry name" value="PigL_N"/>
    <property type="match status" value="1"/>
</dbReference>
<dbReference type="EMBL" id="PXOF01000055">
    <property type="protein sequence ID" value="RGP70039.1"/>
    <property type="molecule type" value="Genomic_DNA"/>
</dbReference>
<evidence type="ECO:0000256" key="4">
    <source>
        <dbReference type="ARBA" id="ARBA00022676"/>
    </source>
</evidence>
<dbReference type="GO" id="GO:0005886">
    <property type="term" value="C:plasma membrane"/>
    <property type="evidence" value="ECO:0007669"/>
    <property type="project" value="UniProtKB-SubCell"/>
</dbReference>
<keyword evidence="12" id="KW-1185">Reference proteome</keyword>
<dbReference type="GO" id="GO:0004100">
    <property type="term" value="F:chitin synthase activity"/>
    <property type="evidence" value="ECO:0007669"/>
    <property type="project" value="UniProtKB-EC"/>
</dbReference>
<keyword evidence="5" id="KW-0472">Membrane</keyword>
<accession>A0A395SDA2</accession>
<keyword evidence="5" id="KW-0812">Transmembrane</keyword>
<evidence type="ECO:0000256" key="7">
    <source>
        <dbReference type="SAM" id="Coils"/>
    </source>
</evidence>
<keyword evidence="5" id="KW-1133">Transmembrane helix</keyword>
<evidence type="ECO:0000259" key="9">
    <source>
        <dbReference type="Pfam" id="PF08407"/>
    </source>
</evidence>
<name>A0A395SDA2_FUSSP</name>
<protein>
    <recommendedName>
        <fullName evidence="2">chitin synthase</fullName>
        <ecNumber evidence="2">2.4.1.16</ecNumber>
    </recommendedName>
</protein>
<feature type="compositionally biased region" description="Basic and acidic residues" evidence="8">
    <location>
        <begin position="583"/>
        <end position="599"/>
    </location>
</feature>
<feature type="region of interest" description="Disordered" evidence="8">
    <location>
        <begin position="343"/>
        <end position="370"/>
    </location>
</feature>
<evidence type="ECO:0000313" key="11">
    <source>
        <dbReference type="EMBL" id="RGP70039.1"/>
    </source>
</evidence>
<dbReference type="InterPro" id="IPR031348">
    <property type="entry name" value="PigL_N"/>
</dbReference>
<keyword evidence="4" id="KW-0808">Transferase</keyword>
<evidence type="ECO:0000256" key="1">
    <source>
        <dbReference type="ARBA" id="ARBA00004651"/>
    </source>
</evidence>
<dbReference type="AlphaFoldDB" id="A0A395SDA2"/>
<reference evidence="11 12" key="1">
    <citation type="journal article" date="2018" name="PLoS Pathog.">
        <title>Evolution of structural diversity of trichothecenes, a family of toxins produced by plant pathogenic and entomopathogenic fungi.</title>
        <authorList>
            <person name="Proctor R.H."/>
            <person name="McCormick S.P."/>
            <person name="Kim H.S."/>
            <person name="Cardoza R.E."/>
            <person name="Stanley A.M."/>
            <person name="Lindo L."/>
            <person name="Kelly A."/>
            <person name="Brown D.W."/>
            <person name="Lee T."/>
            <person name="Vaughan M.M."/>
            <person name="Alexander N.J."/>
            <person name="Busman M."/>
            <person name="Gutierrez S."/>
        </authorList>
    </citation>
    <scope>NUCLEOTIDE SEQUENCE [LARGE SCALE GENOMIC DNA]</scope>
    <source>
        <strain evidence="11 12">NRRL 3299</strain>
    </source>
</reference>
<proteinExistence type="predicted"/>
<dbReference type="Proteomes" id="UP000266152">
    <property type="component" value="Unassembled WGS sequence"/>
</dbReference>
<sequence>MDPFSIATGCASLITTIGKLTLSITAFVRSCREARSDLDRVSRELHSLQTVLELIQEDAKDNTNPFPKTIQHHVSGIVTNCSSVVVEVQTCITKYGDGRVKSKAAWVLNGQGDMEKLKSSLEAHKSALELALDMLTLSVTKDIKADTSEIRNDTAAIKDDTTQILEEIANLQAQLPETTTAPNDYILQKFLEDMATYTETTLDVDGGFSDRASSKALSFIDEREESSHASKSFDLPIRNEKNEDNLDFSQDSHSKSTAYSDPFNKKVEDKEHHKESPFPTLAEQKSLIEGHNVETTQTSPEEEDSTQDLRQQQTVLTFQKNGAAPCSWAPIHGCGQEVFTDPWPDRDILPIPPNRLPDKSEEEKPSSQAKELTPELVFRVSYGVHTFFDNFVFNLPVPERILKAIPPPSTDNDEFTHSRFTFVTCPLREMVSQKYCLRPIFYTTTLVTKFMLLLEVGVYDPERIRKWNLIHDAIAYAERKLGPKTWRQVRVHVHFPKNTADTQNTWFNFLDRIGAVKNFSIPPKPVNDKQALTVALTQDVEEVAGRKVEIIMQEYTVQLREVSRRDYYSGTHYVQADIPIQSLDRDETSGREQRPHRTY</sequence>
<keyword evidence="7" id="KW-0175">Coiled coil</keyword>
<evidence type="ECO:0000256" key="3">
    <source>
        <dbReference type="ARBA" id="ARBA00022475"/>
    </source>
</evidence>
<organism evidence="11 12">
    <name type="scientific">Fusarium sporotrichioides</name>
    <dbReference type="NCBI Taxonomy" id="5514"/>
    <lineage>
        <taxon>Eukaryota</taxon>
        <taxon>Fungi</taxon>
        <taxon>Dikarya</taxon>
        <taxon>Ascomycota</taxon>
        <taxon>Pezizomycotina</taxon>
        <taxon>Sordariomycetes</taxon>
        <taxon>Hypocreomycetidae</taxon>
        <taxon>Hypocreales</taxon>
        <taxon>Nectriaceae</taxon>
        <taxon>Fusarium</taxon>
    </lineage>
</organism>
<feature type="domain" description="Chitin synthase N-terminal" evidence="9">
    <location>
        <begin position="387"/>
        <end position="442"/>
    </location>
</feature>
<feature type="region of interest" description="Disordered" evidence="8">
    <location>
        <begin position="218"/>
        <end position="238"/>
    </location>
</feature>
<feature type="domain" description="Azaphilone pigments biosynthesis cluster protein L N-terminal" evidence="10">
    <location>
        <begin position="1"/>
        <end position="176"/>
    </location>
</feature>
<feature type="compositionally biased region" description="Basic and acidic residues" evidence="8">
    <location>
        <begin position="356"/>
        <end position="365"/>
    </location>
</feature>
<dbReference type="InterPro" id="IPR013616">
    <property type="entry name" value="Chitin_synth_N"/>
</dbReference>
<dbReference type="EC" id="2.4.1.16" evidence="2"/>
<keyword evidence="4" id="KW-0328">Glycosyltransferase</keyword>
<dbReference type="Pfam" id="PF08407">
    <property type="entry name" value="Chitin_synth_1N"/>
    <property type="match status" value="1"/>
</dbReference>
<evidence type="ECO:0000256" key="8">
    <source>
        <dbReference type="SAM" id="MobiDB-lite"/>
    </source>
</evidence>
<dbReference type="STRING" id="5514.A0A395SDA2"/>
<feature type="coiled-coil region" evidence="7">
    <location>
        <begin position="31"/>
        <end position="58"/>
    </location>
</feature>
<keyword evidence="6" id="KW-0325">Glycoprotein</keyword>
<evidence type="ECO:0000256" key="5">
    <source>
        <dbReference type="ARBA" id="ARBA00022989"/>
    </source>
</evidence>
<gene>
    <name evidence="11" type="ORF">FSPOR_4331</name>
</gene>
<evidence type="ECO:0000256" key="2">
    <source>
        <dbReference type="ARBA" id="ARBA00012543"/>
    </source>
</evidence>
<evidence type="ECO:0000313" key="12">
    <source>
        <dbReference type="Proteomes" id="UP000266152"/>
    </source>
</evidence>
<comment type="subcellular location">
    <subcellularLocation>
        <location evidence="1">Cell membrane</location>
        <topology evidence="1">Multi-pass membrane protein</topology>
    </subcellularLocation>
</comment>
<evidence type="ECO:0000259" key="10">
    <source>
        <dbReference type="Pfam" id="PF17111"/>
    </source>
</evidence>